<comment type="caution">
    <text evidence="2">The sequence shown here is derived from an EMBL/GenBank/DDBJ whole genome shotgun (WGS) entry which is preliminary data.</text>
</comment>
<accession>A0ABT8GNR9</accession>
<feature type="compositionally biased region" description="Polar residues" evidence="1">
    <location>
        <begin position="57"/>
        <end position="66"/>
    </location>
</feature>
<evidence type="ECO:0000313" key="2">
    <source>
        <dbReference type="EMBL" id="MDN4492581.1"/>
    </source>
</evidence>
<dbReference type="Proteomes" id="UP001172743">
    <property type="component" value="Unassembled WGS sequence"/>
</dbReference>
<evidence type="ECO:0000256" key="1">
    <source>
        <dbReference type="SAM" id="MobiDB-lite"/>
    </source>
</evidence>
<reference evidence="2" key="1">
    <citation type="submission" date="2023-07" db="EMBL/GenBank/DDBJ databases">
        <title>Ureibacillus sp. isolated from freshwater well.</title>
        <authorList>
            <person name="Kirdat K."/>
            <person name="Bhatt A."/>
            <person name="Teware R."/>
            <person name="Bhavsar Y."/>
            <person name="Yadav A."/>
        </authorList>
    </citation>
    <scope>NUCLEOTIDE SEQUENCE</scope>
    <source>
        <strain evidence="2">BA0131</strain>
    </source>
</reference>
<evidence type="ECO:0008006" key="4">
    <source>
        <dbReference type="Google" id="ProtNLM"/>
    </source>
</evidence>
<name>A0ABT8GNR9_9BACL</name>
<proteinExistence type="predicted"/>
<protein>
    <recommendedName>
        <fullName evidence="4">YqkK</fullName>
    </recommendedName>
</protein>
<feature type="compositionally biased region" description="Polar residues" evidence="1">
    <location>
        <begin position="20"/>
        <end position="30"/>
    </location>
</feature>
<sequence length="99" mass="11666">MANSQAKKKRLKQLREQGKDVTTQRSQLDFSTHVRMTKTKRESLDKRYKKHKRHFQVNHTDSSGNAFSFGHNHVIGNSSKTELRHVLFKKLYYSSGYIQ</sequence>
<gene>
    <name evidence="2" type="ORF">QYB95_03430</name>
</gene>
<dbReference type="EMBL" id="JAUHTQ010000002">
    <property type="protein sequence ID" value="MDN4492581.1"/>
    <property type="molecule type" value="Genomic_DNA"/>
</dbReference>
<feature type="compositionally biased region" description="Basic residues" evidence="1">
    <location>
        <begin position="47"/>
        <end position="56"/>
    </location>
</feature>
<dbReference type="RefSeq" id="WP_301136699.1">
    <property type="nucleotide sequence ID" value="NZ_JAUHTQ010000002.1"/>
</dbReference>
<keyword evidence="3" id="KW-1185">Reference proteome</keyword>
<evidence type="ECO:0000313" key="3">
    <source>
        <dbReference type="Proteomes" id="UP001172743"/>
    </source>
</evidence>
<feature type="region of interest" description="Disordered" evidence="1">
    <location>
        <begin position="1"/>
        <end position="67"/>
    </location>
</feature>
<feature type="compositionally biased region" description="Basic residues" evidence="1">
    <location>
        <begin position="1"/>
        <end position="12"/>
    </location>
</feature>
<organism evidence="2 3">
    <name type="scientific">Ureibacillus aquaedulcis</name>
    <dbReference type="NCBI Taxonomy" id="3058421"/>
    <lineage>
        <taxon>Bacteria</taxon>
        <taxon>Bacillati</taxon>
        <taxon>Bacillota</taxon>
        <taxon>Bacilli</taxon>
        <taxon>Bacillales</taxon>
        <taxon>Caryophanaceae</taxon>
        <taxon>Ureibacillus</taxon>
    </lineage>
</organism>